<evidence type="ECO:0000256" key="2">
    <source>
        <dbReference type="ARBA" id="ARBA00004651"/>
    </source>
</evidence>
<evidence type="ECO:0000256" key="8">
    <source>
        <dbReference type="ARBA" id="ARBA00022801"/>
    </source>
</evidence>
<keyword evidence="8" id="KW-0378">Hydrolase</keyword>
<dbReference type="CDD" id="cd06158">
    <property type="entry name" value="S2P-M50_like_1"/>
    <property type="match status" value="1"/>
</dbReference>
<dbReference type="InterPro" id="IPR052348">
    <property type="entry name" value="Metallopeptidase_M50B"/>
</dbReference>
<comment type="cofactor">
    <cofactor evidence="1">
        <name>Zn(2+)</name>
        <dbReference type="ChEBI" id="CHEBI:29105"/>
    </cofactor>
</comment>
<keyword evidence="7" id="KW-0479">Metal-binding</keyword>
<dbReference type="InterPro" id="IPR044537">
    <property type="entry name" value="Rip2-like"/>
</dbReference>
<feature type="transmembrane region" description="Helical" evidence="13">
    <location>
        <begin position="102"/>
        <end position="122"/>
    </location>
</feature>
<dbReference type="GO" id="GO:0008233">
    <property type="term" value="F:peptidase activity"/>
    <property type="evidence" value="ECO:0007669"/>
    <property type="project" value="UniProtKB-KW"/>
</dbReference>
<keyword evidence="10 13" id="KW-1133">Transmembrane helix</keyword>
<evidence type="ECO:0000256" key="9">
    <source>
        <dbReference type="ARBA" id="ARBA00022833"/>
    </source>
</evidence>
<evidence type="ECO:0000256" key="3">
    <source>
        <dbReference type="ARBA" id="ARBA00007931"/>
    </source>
</evidence>
<evidence type="ECO:0000256" key="10">
    <source>
        <dbReference type="ARBA" id="ARBA00022989"/>
    </source>
</evidence>
<dbReference type="RefSeq" id="WP_378159760.1">
    <property type="nucleotide sequence ID" value="NZ_JBHSBU010000001.1"/>
</dbReference>
<protein>
    <submittedName>
        <fullName evidence="14">Site-2 protease family protein</fullName>
    </submittedName>
</protein>
<name>A0ABV8MLQ4_9NEIS</name>
<proteinExistence type="inferred from homology"/>
<keyword evidence="6 13" id="KW-0812">Transmembrane</keyword>
<evidence type="ECO:0000256" key="6">
    <source>
        <dbReference type="ARBA" id="ARBA00022692"/>
    </source>
</evidence>
<keyword evidence="12 13" id="KW-0472">Membrane</keyword>
<comment type="similarity">
    <text evidence="3">Belongs to the peptidase M50B family.</text>
</comment>
<evidence type="ECO:0000313" key="15">
    <source>
        <dbReference type="Proteomes" id="UP001595791"/>
    </source>
</evidence>
<dbReference type="EMBL" id="JBHSBU010000001">
    <property type="protein sequence ID" value="MFC4157771.1"/>
    <property type="molecule type" value="Genomic_DNA"/>
</dbReference>
<feature type="transmembrane region" description="Helical" evidence="13">
    <location>
        <begin position="142"/>
        <end position="169"/>
    </location>
</feature>
<keyword evidence="11" id="KW-0482">Metalloprotease</keyword>
<evidence type="ECO:0000256" key="7">
    <source>
        <dbReference type="ARBA" id="ARBA00022723"/>
    </source>
</evidence>
<comment type="caution">
    <text evidence="14">The sequence shown here is derived from an EMBL/GenBank/DDBJ whole genome shotgun (WGS) entry which is preliminary data.</text>
</comment>
<feature type="transmembrane region" description="Helical" evidence="13">
    <location>
        <begin position="58"/>
        <end position="82"/>
    </location>
</feature>
<dbReference type="PANTHER" id="PTHR35864:SF1">
    <property type="entry name" value="ZINC METALLOPROTEASE YWHC-RELATED"/>
    <property type="match status" value="1"/>
</dbReference>
<dbReference type="GO" id="GO:0006508">
    <property type="term" value="P:proteolysis"/>
    <property type="evidence" value="ECO:0007669"/>
    <property type="project" value="UniProtKB-KW"/>
</dbReference>
<dbReference type="Proteomes" id="UP001595791">
    <property type="component" value="Unassembled WGS sequence"/>
</dbReference>
<dbReference type="PANTHER" id="PTHR35864">
    <property type="entry name" value="ZINC METALLOPROTEASE MJ0611-RELATED"/>
    <property type="match status" value="1"/>
</dbReference>
<evidence type="ECO:0000256" key="5">
    <source>
        <dbReference type="ARBA" id="ARBA00022670"/>
    </source>
</evidence>
<evidence type="ECO:0000256" key="4">
    <source>
        <dbReference type="ARBA" id="ARBA00022475"/>
    </source>
</evidence>
<keyword evidence="15" id="KW-1185">Reference proteome</keyword>
<feature type="transmembrane region" description="Helical" evidence="13">
    <location>
        <begin position="189"/>
        <end position="222"/>
    </location>
</feature>
<comment type="subcellular location">
    <subcellularLocation>
        <location evidence="2">Cell membrane</location>
        <topology evidence="2">Multi-pass membrane protein</topology>
    </subcellularLocation>
</comment>
<gene>
    <name evidence="14" type="ORF">ACFOW7_00235</name>
</gene>
<organism evidence="14 15">
    <name type="scientific">Chitinimonas lacunae</name>
    <dbReference type="NCBI Taxonomy" id="1963018"/>
    <lineage>
        <taxon>Bacteria</taxon>
        <taxon>Pseudomonadati</taxon>
        <taxon>Pseudomonadota</taxon>
        <taxon>Betaproteobacteria</taxon>
        <taxon>Neisseriales</taxon>
        <taxon>Chitinibacteraceae</taxon>
        <taxon>Chitinimonas</taxon>
    </lineage>
</organism>
<evidence type="ECO:0000313" key="14">
    <source>
        <dbReference type="EMBL" id="MFC4157771.1"/>
    </source>
</evidence>
<reference evidence="15" key="1">
    <citation type="journal article" date="2019" name="Int. J. Syst. Evol. Microbiol.">
        <title>The Global Catalogue of Microorganisms (GCM) 10K type strain sequencing project: providing services to taxonomists for standard genome sequencing and annotation.</title>
        <authorList>
            <consortium name="The Broad Institute Genomics Platform"/>
            <consortium name="The Broad Institute Genome Sequencing Center for Infectious Disease"/>
            <person name="Wu L."/>
            <person name="Ma J."/>
        </authorList>
    </citation>
    <scope>NUCLEOTIDE SEQUENCE [LARGE SCALE GENOMIC DNA]</scope>
    <source>
        <strain evidence="15">LMG 29894</strain>
    </source>
</reference>
<accession>A0ABV8MLQ4</accession>
<keyword evidence="5 14" id="KW-0645">Protease</keyword>
<keyword evidence="9" id="KW-0862">Zinc</keyword>
<keyword evidence="4" id="KW-1003">Cell membrane</keyword>
<sequence length="223" mass="24554">MQEILEVITLYTLPVIFALTFTQAAQAMVADRLGDTTARSMGRLTWNPSAHIDPLGTILLPLGMIALAKLSGGMVPPILIGWAKPIPTDYRMLRNPRRDMRWIAAAVPLTNLAMVLFWAVLFKLGAWNPDSYVAEPLQRMSLIGVVLNASFAVLMCLPILPFPGGMITLSLLPPRLAERYARHQPWGMLILVVLFLTGILGFVMLPFIHALLAVVFLLFGIAP</sequence>
<evidence type="ECO:0000256" key="11">
    <source>
        <dbReference type="ARBA" id="ARBA00023049"/>
    </source>
</evidence>
<evidence type="ECO:0000256" key="1">
    <source>
        <dbReference type="ARBA" id="ARBA00001947"/>
    </source>
</evidence>
<evidence type="ECO:0000256" key="12">
    <source>
        <dbReference type="ARBA" id="ARBA00023136"/>
    </source>
</evidence>
<evidence type="ECO:0000256" key="13">
    <source>
        <dbReference type="SAM" id="Phobius"/>
    </source>
</evidence>